<dbReference type="GeneID" id="37030712"/>
<dbReference type="PROSITE" id="PS50294">
    <property type="entry name" value="WD_REPEATS_REGION"/>
    <property type="match status" value="1"/>
</dbReference>
<evidence type="ECO:0000256" key="4">
    <source>
        <dbReference type="PROSITE-ProRule" id="PRU00221"/>
    </source>
</evidence>
<feature type="domain" description="PFU" evidence="6">
    <location>
        <begin position="767"/>
        <end position="862"/>
    </location>
</feature>
<feature type="compositionally biased region" description="Gly residues" evidence="5">
    <location>
        <begin position="344"/>
        <end position="355"/>
    </location>
</feature>
<dbReference type="Pfam" id="PF09070">
    <property type="entry name" value="PFU"/>
    <property type="match status" value="1"/>
</dbReference>
<feature type="compositionally biased region" description="Basic and acidic residues" evidence="5">
    <location>
        <begin position="110"/>
        <end position="122"/>
    </location>
</feature>
<dbReference type="PROSITE" id="PS50082">
    <property type="entry name" value="WD_REPEATS_2"/>
    <property type="match status" value="1"/>
</dbReference>
<dbReference type="AlphaFoldDB" id="A0A316ULS7"/>
<dbReference type="SUPFAM" id="SSF50978">
    <property type="entry name" value="WD40 repeat-like"/>
    <property type="match status" value="1"/>
</dbReference>
<feature type="compositionally biased region" description="Low complexity" evidence="5">
    <location>
        <begin position="29"/>
        <end position="49"/>
    </location>
</feature>
<dbReference type="OrthoDB" id="10265988at2759"/>
<dbReference type="InterPro" id="IPR015155">
    <property type="entry name" value="PFU"/>
</dbReference>
<evidence type="ECO:0000256" key="1">
    <source>
        <dbReference type="ARBA" id="ARBA00022490"/>
    </source>
</evidence>
<keyword evidence="2 4" id="KW-0853">WD repeat</keyword>
<feature type="compositionally biased region" description="Acidic residues" evidence="5">
    <location>
        <begin position="12"/>
        <end position="21"/>
    </location>
</feature>
<dbReference type="Gene3D" id="3.10.20.870">
    <property type="entry name" value="PFU (PLAA family ubiquitin binding), C-terminal domain"/>
    <property type="match status" value="1"/>
</dbReference>
<dbReference type="GO" id="GO:0010992">
    <property type="term" value="P:ubiquitin recycling"/>
    <property type="evidence" value="ECO:0007669"/>
    <property type="project" value="TreeGrafter"/>
</dbReference>
<dbReference type="PROSITE" id="PS51394">
    <property type="entry name" value="PFU"/>
    <property type="match status" value="1"/>
</dbReference>
<evidence type="ECO:0000313" key="8">
    <source>
        <dbReference type="Proteomes" id="UP000245884"/>
    </source>
</evidence>
<dbReference type="InterPro" id="IPR001680">
    <property type="entry name" value="WD40_rpt"/>
</dbReference>
<dbReference type="Pfam" id="PF00400">
    <property type="entry name" value="WD40"/>
    <property type="match status" value="3"/>
</dbReference>
<feature type="region of interest" description="Disordered" evidence="5">
    <location>
        <begin position="322"/>
        <end position="357"/>
    </location>
</feature>
<keyword evidence="1" id="KW-0963">Cytoplasm</keyword>
<feature type="region of interest" description="Disordered" evidence="5">
    <location>
        <begin position="1"/>
        <end position="83"/>
    </location>
</feature>
<keyword evidence="8" id="KW-1185">Reference proteome</keyword>
<dbReference type="PANTHER" id="PTHR19849:SF0">
    <property type="entry name" value="PHOSPHOLIPASE A-2-ACTIVATING PROTEIN"/>
    <property type="match status" value="1"/>
</dbReference>
<feature type="compositionally biased region" description="Low complexity" evidence="5">
    <location>
        <begin position="161"/>
        <end position="182"/>
    </location>
</feature>
<feature type="compositionally biased region" description="Polar residues" evidence="5">
    <location>
        <begin position="50"/>
        <end position="64"/>
    </location>
</feature>
<evidence type="ECO:0000256" key="3">
    <source>
        <dbReference type="ARBA" id="ARBA00022737"/>
    </source>
</evidence>
<evidence type="ECO:0000256" key="5">
    <source>
        <dbReference type="SAM" id="MobiDB-lite"/>
    </source>
</evidence>
<dbReference type="STRING" id="1569628.A0A316ULS7"/>
<evidence type="ECO:0000313" key="7">
    <source>
        <dbReference type="EMBL" id="PWN25758.1"/>
    </source>
</evidence>
<dbReference type="Gene3D" id="2.130.10.10">
    <property type="entry name" value="YVTN repeat-like/Quinoprotein amine dehydrogenase"/>
    <property type="match status" value="1"/>
</dbReference>
<dbReference type="InterPro" id="IPR038322">
    <property type="entry name" value="Pex19_C_sf"/>
</dbReference>
<gene>
    <name evidence="7" type="ORF">BDZ90DRAFT_275654</name>
</gene>
<dbReference type="GO" id="GO:0005634">
    <property type="term" value="C:nucleus"/>
    <property type="evidence" value="ECO:0007669"/>
    <property type="project" value="TreeGrafter"/>
</dbReference>
<name>A0A316ULS7_9BASI</name>
<dbReference type="RefSeq" id="XP_025360370.1">
    <property type="nucleotide sequence ID" value="XM_025508889.1"/>
</dbReference>
<reference evidence="7 8" key="1">
    <citation type="journal article" date="2018" name="Mol. Biol. Evol.">
        <title>Broad Genomic Sampling Reveals a Smut Pathogenic Ancestry of the Fungal Clade Ustilaginomycotina.</title>
        <authorList>
            <person name="Kijpornyongpan T."/>
            <person name="Mondo S.J."/>
            <person name="Barry K."/>
            <person name="Sandor L."/>
            <person name="Lee J."/>
            <person name="Lipzen A."/>
            <person name="Pangilinan J."/>
            <person name="LaButti K."/>
            <person name="Hainaut M."/>
            <person name="Henrissat B."/>
            <person name="Grigoriev I.V."/>
            <person name="Spatafora J.W."/>
            <person name="Aime M.C."/>
        </authorList>
    </citation>
    <scope>NUCLEOTIDE SEQUENCE [LARGE SCALE GENOMIC DNA]</scope>
    <source>
        <strain evidence="7 8">MCA 5214</strain>
    </source>
</reference>
<feature type="region of interest" description="Disordered" evidence="5">
    <location>
        <begin position="101"/>
        <end position="211"/>
    </location>
</feature>
<sequence>MSAPQKNHHEEEDLDDLDDVLDQFSSKPSASTQQAAKGAQGAAKPSGSQTQGVASSDPTSQSKKIGTDEAEDDDGLPSGFDDALSKQFAAELAKGMEDMFGNAAAAGPSTRKEAAGSERSTKDTGVSGEPEMSEEEMMKQFEKIMAEMGMGEGGPSADTRGSASASASGPQPPQQAADFQDAIKSTMSRLKQSSAQGGGAGGANPFGDFSEDDMAKLLSSLGGGEGGEMPEGEEGMAKMLEKMMGELMSKEVLYEPLKELRDKYPSYLAAPPADVKPEDLARYRDQHRIVSQVIETFDDVKFDNGSESEKKALKERVSSLMNEMQEGGAPPPEVAGEMPEGLDGIPGLGGNGGPGNEEDCVVMYADGSPNRPWRLSQQLKGHTSDVKAVHCAVVKSKNEGKQTRQVILTVSRDSTARVWSRDLERKGAWEQGPTLEGGGRYLNAVVLVPRRDDQEEGEQKRCREKHYIQADLHLYDHHRCLDGLIRSFPLPFDTLLQPGRITEPMQIIEEHYGNVTSLRYFDELLLSASWDTTARSYRRDRKGKWHRLHLLKGHESAVWGIEVLDAKEGAERYLTASADLFVRLFEANECKVVWEGHRDVVRDLKLLNRGQASQEQLFASSSNDAFILINSLSPTRRPPNIPTNGGPPLLTLEGHTSIVYSLALLSTEPSSAYQLLVSSSEDGTVRLWDTTLPHNNEENATPRRLVDTIPHPVTTVWCVDSLPHSGDIVSGSEDGVVRVFTQRPKGEGAGEEVTQAELNEYEARCAEVAKKTGRLGARGQVVAVEGNESLPSIATQQIHPVDGKTYDFLLPIDVSNDQPHLILGFNRGDDPLRAAKDLIAQHLLPESYEEEIVAFIRQVSGV</sequence>
<dbReference type="GO" id="GO:0043130">
    <property type="term" value="F:ubiquitin binding"/>
    <property type="evidence" value="ECO:0007669"/>
    <property type="project" value="TreeGrafter"/>
</dbReference>
<keyword evidence="3" id="KW-0677">Repeat</keyword>
<dbReference type="InterPro" id="IPR036322">
    <property type="entry name" value="WD40_repeat_dom_sf"/>
</dbReference>
<evidence type="ECO:0000259" key="6">
    <source>
        <dbReference type="PROSITE" id="PS51394"/>
    </source>
</evidence>
<dbReference type="InterPro" id="IPR006708">
    <property type="entry name" value="Pex19"/>
</dbReference>
<dbReference type="PANTHER" id="PTHR19849">
    <property type="entry name" value="PHOSPHOLIPASE A-2-ACTIVATING PROTEIN"/>
    <property type="match status" value="1"/>
</dbReference>
<organism evidence="7 8">
    <name type="scientific">Jaminaea rosea</name>
    <dbReference type="NCBI Taxonomy" id="1569628"/>
    <lineage>
        <taxon>Eukaryota</taxon>
        <taxon>Fungi</taxon>
        <taxon>Dikarya</taxon>
        <taxon>Basidiomycota</taxon>
        <taxon>Ustilaginomycotina</taxon>
        <taxon>Exobasidiomycetes</taxon>
        <taxon>Microstromatales</taxon>
        <taxon>Microstromatales incertae sedis</taxon>
        <taxon>Jaminaea</taxon>
    </lineage>
</organism>
<proteinExistence type="predicted"/>
<accession>A0A316ULS7</accession>
<dbReference type="SMART" id="SM00320">
    <property type="entry name" value="WD40"/>
    <property type="match status" value="6"/>
</dbReference>
<dbReference type="InterPro" id="IPR038122">
    <property type="entry name" value="PFU_sf"/>
</dbReference>
<protein>
    <submittedName>
        <fullName evidence="7">WD40 repeat-like protein</fullName>
    </submittedName>
</protein>
<feature type="compositionally biased region" description="Basic and acidic residues" evidence="5">
    <location>
        <begin position="136"/>
        <end position="145"/>
    </location>
</feature>
<evidence type="ECO:0000256" key="2">
    <source>
        <dbReference type="ARBA" id="ARBA00022574"/>
    </source>
</evidence>
<dbReference type="Gene3D" id="1.20.120.900">
    <property type="entry name" value="Pex19, mPTS binding domain"/>
    <property type="match status" value="1"/>
</dbReference>
<dbReference type="GO" id="GO:0043161">
    <property type="term" value="P:proteasome-mediated ubiquitin-dependent protein catabolic process"/>
    <property type="evidence" value="ECO:0007669"/>
    <property type="project" value="TreeGrafter"/>
</dbReference>
<feature type="repeat" description="WD" evidence="4">
    <location>
        <begin position="652"/>
        <end position="689"/>
    </location>
</feature>
<dbReference type="InterPro" id="IPR015943">
    <property type="entry name" value="WD40/YVTN_repeat-like_dom_sf"/>
</dbReference>
<dbReference type="Proteomes" id="UP000245884">
    <property type="component" value="Unassembled WGS sequence"/>
</dbReference>
<dbReference type="Pfam" id="PF04614">
    <property type="entry name" value="Pex19"/>
    <property type="match status" value="1"/>
</dbReference>
<dbReference type="EMBL" id="KZ819674">
    <property type="protein sequence ID" value="PWN25758.1"/>
    <property type="molecule type" value="Genomic_DNA"/>
</dbReference>
<dbReference type="GO" id="GO:0005777">
    <property type="term" value="C:peroxisome"/>
    <property type="evidence" value="ECO:0007669"/>
    <property type="project" value="InterPro"/>
</dbReference>